<dbReference type="SUPFAM" id="SSF63829">
    <property type="entry name" value="Calcium-dependent phosphotriesterase"/>
    <property type="match status" value="1"/>
</dbReference>
<feature type="chain" id="PRO_5012223052" description="Secreted protein" evidence="1">
    <location>
        <begin position="27"/>
        <end position="363"/>
    </location>
</feature>
<gene>
    <name evidence="2" type="ORF">KY5_1000c</name>
</gene>
<keyword evidence="1" id="KW-0732">Signal</keyword>
<dbReference type="InterPro" id="IPR006311">
    <property type="entry name" value="TAT_signal"/>
</dbReference>
<sequence length="363" mass="39417">MGLNRRQLLRGSLAVGAAALPVGALAAPAYGVVHKPRAQARRAGFNLALLDVANGIITNHHTGDIHTNTKGEKEFGNPWATFRTGKDGAVGWDPLELKVRTLDNGKGEKAFLICGGDSTEGHVTIHRNSDGAPLGWVSGLTNFPHSLEYVPEHEVIIVVGPRGLGQYDPPPRGESEPGGCYEMYAAPTGGSVGPLKKIPIADKDRAFWKAHGVVWDRDKKLVWIYGGNKLRSYKVIGKGEGARLERANIEIVSDLFKNGHDLQPDPLEPEYLWATSSTEILQINKAGGYAFIQWSIPAKSVKSFARDRSGSAAWTADTLGNKYGDDKVRFMWYPDMTGPVTVPAVSGETTKPKVIYKARLLDI</sequence>
<evidence type="ECO:0000313" key="2">
    <source>
        <dbReference type="EMBL" id="ATL26018.1"/>
    </source>
</evidence>
<feature type="signal peptide" evidence="1">
    <location>
        <begin position="1"/>
        <end position="26"/>
    </location>
</feature>
<evidence type="ECO:0000256" key="1">
    <source>
        <dbReference type="SAM" id="SignalP"/>
    </source>
</evidence>
<organism evidence="2 3">
    <name type="scientific">Streptomyces formicae</name>
    <dbReference type="NCBI Taxonomy" id="1616117"/>
    <lineage>
        <taxon>Bacteria</taxon>
        <taxon>Bacillati</taxon>
        <taxon>Actinomycetota</taxon>
        <taxon>Actinomycetes</taxon>
        <taxon>Kitasatosporales</taxon>
        <taxon>Streptomycetaceae</taxon>
        <taxon>Streptomyces</taxon>
    </lineage>
</organism>
<dbReference type="Proteomes" id="UP000221011">
    <property type="component" value="Chromosome"/>
</dbReference>
<dbReference type="KEGG" id="sfk:KY5_1000c"/>
<reference evidence="2 3" key="1">
    <citation type="submission" date="2017-08" db="EMBL/GenBank/DDBJ databases">
        <title>Complete Genome Sequence of Streptomyces formicae KY5, the formicamycin producer.</title>
        <authorList>
            <person name="Holmes N.A."/>
            <person name="Devine R."/>
            <person name="Qin Z."/>
            <person name="Seipke R.F."/>
            <person name="Wilkinson B."/>
            <person name="Hutchings M.I."/>
        </authorList>
    </citation>
    <scope>NUCLEOTIDE SEQUENCE [LARGE SCALE GENOMIC DNA]</scope>
    <source>
        <strain evidence="2 3">KY5</strain>
    </source>
</reference>
<evidence type="ECO:0008006" key="4">
    <source>
        <dbReference type="Google" id="ProtNLM"/>
    </source>
</evidence>
<name>A0A291Q3D1_9ACTN</name>
<proteinExistence type="predicted"/>
<dbReference type="AlphaFoldDB" id="A0A291Q3D1"/>
<dbReference type="PROSITE" id="PS51318">
    <property type="entry name" value="TAT"/>
    <property type="match status" value="1"/>
</dbReference>
<protein>
    <recommendedName>
        <fullName evidence="4">Secreted protein</fullName>
    </recommendedName>
</protein>
<evidence type="ECO:0000313" key="3">
    <source>
        <dbReference type="Proteomes" id="UP000221011"/>
    </source>
</evidence>
<keyword evidence="3" id="KW-1185">Reference proteome</keyword>
<accession>A0A291Q3D1</accession>
<dbReference type="EMBL" id="CP022685">
    <property type="protein sequence ID" value="ATL26018.1"/>
    <property type="molecule type" value="Genomic_DNA"/>
</dbReference>